<dbReference type="InterPro" id="IPR045584">
    <property type="entry name" value="Pilin-like"/>
</dbReference>
<dbReference type="Pfam" id="PF08805">
    <property type="entry name" value="PilS"/>
    <property type="match status" value="1"/>
</dbReference>
<geneLocation type="plasmid" evidence="3">
    <name>pSGSC3045-121</name>
</geneLocation>
<dbReference type="SUPFAM" id="SSF54523">
    <property type="entry name" value="Pili subunits"/>
    <property type="match status" value="1"/>
</dbReference>
<dbReference type="GO" id="GO:0016020">
    <property type="term" value="C:membrane"/>
    <property type="evidence" value="ECO:0007669"/>
    <property type="project" value="UniProtKB-SubCell"/>
</dbReference>
<organism evidence="3">
    <name type="scientific">Salmonella enterica subsp. salamae</name>
    <dbReference type="NCBI Taxonomy" id="59202"/>
    <lineage>
        <taxon>Bacteria</taxon>
        <taxon>Pseudomonadati</taxon>
        <taxon>Pseudomonadota</taxon>
        <taxon>Gammaproteobacteria</taxon>
        <taxon>Enterobacterales</taxon>
        <taxon>Enterobacteriaceae</taxon>
        <taxon>Salmonella</taxon>
    </lineage>
</organism>
<feature type="domain" description="Type 4 secretion system PilS N-terminal" evidence="2">
    <location>
        <begin position="2"/>
        <end position="81"/>
    </location>
</feature>
<name>I3W444_SALER</name>
<keyword evidence="3" id="KW-0614">Plasmid</keyword>
<proteinExistence type="predicted"/>
<dbReference type="InterPro" id="IPR014911">
    <property type="entry name" value="PilS_N"/>
</dbReference>
<dbReference type="Gene3D" id="3.30.1690.10">
    <property type="entry name" value="TcpA-like pilin"/>
    <property type="match status" value="1"/>
</dbReference>
<accession>I3W444</accession>
<reference evidence="3" key="1">
    <citation type="submission" date="2012-01" db="EMBL/GenBank/DDBJ databases">
        <authorList>
            <person name="Summers A.O."/>
            <person name="Wireman J."/>
            <person name="Williams L.E."/>
        </authorList>
    </citation>
    <scope>NUCLEOTIDE SEQUENCE</scope>
    <source>
        <strain evidence="3">SGSC3045</strain>
        <plasmid evidence="3">pSGSC3045-121</plasmid>
    </source>
</reference>
<evidence type="ECO:0000259" key="2">
    <source>
        <dbReference type="Pfam" id="PF08805"/>
    </source>
</evidence>
<protein>
    <recommendedName>
        <fullName evidence="2">Type 4 secretion system PilS N-terminal domain-containing protein</fullName>
    </recommendedName>
</protein>
<sequence>MGGSVTVAGTADSYTLTYPSVPAEECIQIASKLRNASWDSVATAPDTASGSDATANTGITPTTTLADIQTACGTKGKVIFTFVGH</sequence>
<dbReference type="EMBL" id="JQ418541">
    <property type="protein sequence ID" value="AFK90371.1"/>
    <property type="molecule type" value="Genomic_DNA"/>
</dbReference>
<evidence type="ECO:0000313" key="3">
    <source>
        <dbReference type="EMBL" id="AFK90371.1"/>
    </source>
</evidence>
<evidence type="ECO:0000256" key="1">
    <source>
        <dbReference type="ARBA" id="ARBA00004370"/>
    </source>
</evidence>
<comment type="subcellular location">
    <subcellularLocation>
        <location evidence="1">Membrane</location>
    </subcellularLocation>
</comment>
<dbReference type="AlphaFoldDB" id="I3W444"/>